<comment type="caution">
    <text evidence="2">The sequence shown here is derived from an EMBL/GenBank/DDBJ whole genome shotgun (WGS) entry which is preliminary data.</text>
</comment>
<dbReference type="EMBL" id="JANPWB010000006">
    <property type="protein sequence ID" value="KAJ1176004.1"/>
    <property type="molecule type" value="Genomic_DNA"/>
</dbReference>
<proteinExistence type="predicted"/>
<sequence length="95" mass="9992">MPGLAGERRGTTPGARRQLRGDRGGRRQAEGRPPGDTEISGEDDPGGTEGTERLRGEPVRGRGPSGPIDRLRDDAETSGDPRTPRGGDPTPGRPL</sequence>
<feature type="compositionally biased region" description="Basic and acidic residues" evidence="1">
    <location>
        <begin position="19"/>
        <end position="35"/>
    </location>
</feature>
<dbReference type="Proteomes" id="UP001066276">
    <property type="component" value="Chromosome 3_2"/>
</dbReference>
<feature type="compositionally biased region" description="Basic and acidic residues" evidence="1">
    <location>
        <begin position="50"/>
        <end position="60"/>
    </location>
</feature>
<feature type="region of interest" description="Disordered" evidence="1">
    <location>
        <begin position="1"/>
        <end position="95"/>
    </location>
</feature>
<reference evidence="2" key="1">
    <citation type="journal article" date="2022" name="bioRxiv">
        <title>Sequencing and chromosome-scale assembly of the giantPleurodeles waltlgenome.</title>
        <authorList>
            <person name="Brown T."/>
            <person name="Elewa A."/>
            <person name="Iarovenko S."/>
            <person name="Subramanian E."/>
            <person name="Araus A.J."/>
            <person name="Petzold A."/>
            <person name="Susuki M."/>
            <person name="Suzuki K.-i.T."/>
            <person name="Hayashi T."/>
            <person name="Toyoda A."/>
            <person name="Oliveira C."/>
            <person name="Osipova E."/>
            <person name="Leigh N.D."/>
            <person name="Simon A."/>
            <person name="Yun M.H."/>
        </authorList>
    </citation>
    <scope>NUCLEOTIDE SEQUENCE</scope>
    <source>
        <strain evidence="2">20211129_DDA</strain>
        <tissue evidence="2">Liver</tissue>
    </source>
</reference>
<feature type="compositionally biased region" description="Basic and acidic residues" evidence="1">
    <location>
        <begin position="1"/>
        <end position="10"/>
    </location>
</feature>
<feature type="compositionally biased region" description="Low complexity" evidence="1">
    <location>
        <begin position="80"/>
        <end position="95"/>
    </location>
</feature>
<gene>
    <name evidence="2" type="ORF">NDU88_001288</name>
</gene>
<organism evidence="2 3">
    <name type="scientific">Pleurodeles waltl</name>
    <name type="common">Iberian ribbed newt</name>
    <dbReference type="NCBI Taxonomy" id="8319"/>
    <lineage>
        <taxon>Eukaryota</taxon>
        <taxon>Metazoa</taxon>
        <taxon>Chordata</taxon>
        <taxon>Craniata</taxon>
        <taxon>Vertebrata</taxon>
        <taxon>Euteleostomi</taxon>
        <taxon>Amphibia</taxon>
        <taxon>Batrachia</taxon>
        <taxon>Caudata</taxon>
        <taxon>Salamandroidea</taxon>
        <taxon>Salamandridae</taxon>
        <taxon>Pleurodelinae</taxon>
        <taxon>Pleurodeles</taxon>
    </lineage>
</organism>
<name>A0AAV7TJ92_PLEWA</name>
<dbReference type="AlphaFoldDB" id="A0AAV7TJ92"/>
<accession>A0AAV7TJ92</accession>
<evidence type="ECO:0000313" key="3">
    <source>
        <dbReference type="Proteomes" id="UP001066276"/>
    </source>
</evidence>
<keyword evidence="3" id="KW-1185">Reference proteome</keyword>
<evidence type="ECO:0000256" key="1">
    <source>
        <dbReference type="SAM" id="MobiDB-lite"/>
    </source>
</evidence>
<evidence type="ECO:0000313" key="2">
    <source>
        <dbReference type="EMBL" id="KAJ1176004.1"/>
    </source>
</evidence>
<protein>
    <submittedName>
        <fullName evidence="2">Uncharacterized protein</fullName>
    </submittedName>
</protein>